<dbReference type="InterPro" id="IPR011006">
    <property type="entry name" value="CheY-like_superfamily"/>
</dbReference>
<dbReference type="Gene3D" id="3.40.50.2300">
    <property type="match status" value="1"/>
</dbReference>
<dbReference type="GO" id="GO:0005829">
    <property type="term" value="C:cytosol"/>
    <property type="evidence" value="ECO:0007669"/>
    <property type="project" value="TreeGrafter"/>
</dbReference>
<dbReference type="GO" id="GO:0006355">
    <property type="term" value="P:regulation of DNA-templated transcription"/>
    <property type="evidence" value="ECO:0007669"/>
    <property type="project" value="InterPro"/>
</dbReference>
<proteinExistence type="predicted"/>
<dbReference type="AlphaFoldDB" id="A0A1M6VRR0"/>
<keyword evidence="1 3" id="KW-0238">DNA-binding</keyword>
<evidence type="ECO:0000256" key="2">
    <source>
        <dbReference type="PROSITE-ProRule" id="PRU00169"/>
    </source>
</evidence>
<dbReference type="Proteomes" id="UP000184363">
    <property type="component" value="Unassembled WGS sequence"/>
</dbReference>
<keyword evidence="2" id="KW-0597">Phosphoprotein</keyword>
<dbReference type="Pfam" id="PF00072">
    <property type="entry name" value="Response_reg"/>
    <property type="match status" value="1"/>
</dbReference>
<dbReference type="SMART" id="SM00862">
    <property type="entry name" value="Trans_reg_C"/>
    <property type="match status" value="1"/>
</dbReference>
<dbReference type="Gene3D" id="6.10.250.690">
    <property type="match status" value="1"/>
</dbReference>
<sequence>MRVLVVEDEHALADAVARGLRREGMAVDVAYDGDTGWEKASITRYDVVVLDRDLPGMHGDELCGQIVSAGGTTRVLMLTASGTLADKVDGLSRGADDYLAKPFDFPELVARCRALGRRATPAVPPQLVAGDVVLDPARRTVTRAGRPIELTRKEFGVLEVLLAARGAVVSSEELLERVWDENADPFTTTVRVTVMTLRKKLGEPGVIETVVGAGYRVPAAGG</sequence>
<feature type="modified residue" description="4-aspartylphosphate" evidence="2">
    <location>
        <position position="51"/>
    </location>
</feature>
<dbReference type="InterPro" id="IPR039420">
    <property type="entry name" value="WalR-like"/>
</dbReference>
<reference evidence="6 7" key="1">
    <citation type="submission" date="2016-11" db="EMBL/GenBank/DDBJ databases">
        <authorList>
            <person name="Jaros S."/>
            <person name="Januszkiewicz K."/>
            <person name="Wedrychowicz H."/>
        </authorList>
    </citation>
    <scope>NUCLEOTIDE SEQUENCE [LARGE SCALE GENOMIC DNA]</scope>
    <source>
        <strain evidence="6 7">DSM 43832</strain>
    </source>
</reference>
<keyword evidence="7" id="KW-1185">Reference proteome</keyword>
<dbReference type="Gene3D" id="1.10.10.10">
    <property type="entry name" value="Winged helix-like DNA-binding domain superfamily/Winged helix DNA-binding domain"/>
    <property type="match status" value="1"/>
</dbReference>
<dbReference type="InterPro" id="IPR036388">
    <property type="entry name" value="WH-like_DNA-bd_sf"/>
</dbReference>
<feature type="domain" description="Response regulatory" evidence="4">
    <location>
        <begin position="2"/>
        <end position="116"/>
    </location>
</feature>
<evidence type="ECO:0000256" key="1">
    <source>
        <dbReference type="ARBA" id="ARBA00023125"/>
    </source>
</evidence>
<dbReference type="CDD" id="cd19935">
    <property type="entry name" value="REC_OmpR_CusR-like"/>
    <property type="match status" value="1"/>
</dbReference>
<dbReference type="GO" id="GO:0032993">
    <property type="term" value="C:protein-DNA complex"/>
    <property type="evidence" value="ECO:0007669"/>
    <property type="project" value="TreeGrafter"/>
</dbReference>
<dbReference type="GO" id="GO:0000156">
    <property type="term" value="F:phosphorelay response regulator activity"/>
    <property type="evidence" value="ECO:0007669"/>
    <property type="project" value="TreeGrafter"/>
</dbReference>
<dbReference type="RefSeq" id="WP_073458114.1">
    <property type="nucleotide sequence ID" value="NZ_CALGVN010000006.1"/>
</dbReference>
<protein>
    <submittedName>
        <fullName evidence="6">DNA-binding response regulator, OmpR family, contains REC and winged-helix (WHTH) domain</fullName>
    </submittedName>
</protein>
<dbReference type="Pfam" id="PF00486">
    <property type="entry name" value="Trans_reg_C"/>
    <property type="match status" value="1"/>
</dbReference>
<accession>A0A1M6VRR0</accession>
<evidence type="ECO:0000313" key="6">
    <source>
        <dbReference type="EMBL" id="SHK84064.1"/>
    </source>
</evidence>
<dbReference type="SUPFAM" id="SSF52172">
    <property type="entry name" value="CheY-like"/>
    <property type="match status" value="1"/>
</dbReference>
<dbReference type="OrthoDB" id="9802426at2"/>
<organism evidence="6 7">
    <name type="scientific">Pseudonocardia thermophila</name>
    <dbReference type="NCBI Taxonomy" id="1848"/>
    <lineage>
        <taxon>Bacteria</taxon>
        <taxon>Bacillati</taxon>
        <taxon>Actinomycetota</taxon>
        <taxon>Actinomycetes</taxon>
        <taxon>Pseudonocardiales</taxon>
        <taxon>Pseudonocardiaceae</taxon>
        <taxon>Pseudonocardia</taxon>
    </lineage>
</organism>
<evidence type="ECO:0000259" key="4">
    <source>
        <dbReference type="PROSITE" id="PS50110"/>
    </source>
</evidence>
<dbReference type="PANTHER" id="PTHR48111:SF36">
    <property type="entry name" value="TRANSCRIPTIONAL REGULATORY PROTEIN CUTR"/>
    <property type="match status" value="1"/>
</dbReference>
<dbReference type="CDD" id="cd00383">
    <property type="entry name" value="trans_reg_C"/>
    <property type="match status" value="1"/>
</dbReference>
<dbReference type="SMART" id="SM00448">
    <property type="entry name" value="REC"/>
    <property type="match status" value="1"/>
</dbReference>
<dbReference type="PROSITE" id="PS51755">
    <property type="entry name" value="OMPR_PHOB"/>
    <property type="match status" value="1"/>
</dbReference>
<dbReference type="PANTHER" id="PTHR48111">
    <property type="entry name" value="REGULATOR OF RPOS"/>
    <property type="match status" value="1"/>
</dbReference>
<gene>
    <name evidence="6" type="ORF">SAMN05443637_1139</name>
</gene>
<feature type="domain" description="OmpR/PhoB-type" evidence="5">
    <location>
        <begin position="124"/>
        <end position="219"/>
    </location>
</feature>
<name>A0A1M6VRR0_PSETH</name>
<dbReference type="InterPro" id="IPR001789">
    <property type="entry name" value="Sig_transdc_resp-reg_receiver"/>
</dbReference>
<dbReference type="PROSITE" id="PS50110">
    <property type="entry name" value="RESPONSE_REGULATORY"/>
    <property type="match status" value="1"/>
</dbReference>
<dbReference type="InterPro" id="IPR001867">
    <property type="entry name" value="OmpR/PhoB-type_DNA-bd"/>
</dbReference>
<dbReference type="EMBL" id="FRAP01000013">
    <property type="protein sequence ID" value="SHK84064.1"/>
    <property type="molecule type" value="Genomic_DNA"/>
</dbReference>
<evidence type="ECO:0000259" key="5">
    <source>
        <dbReference type="PROSITE" id="PS51755"/>
    </source>
</evidence>
<feature type="DNA-binding region" description="OmpR/PhoB-type" evidence="3">
    <location>
        <begin position="124"/>
        <end position="219"/>
    </location>
</feature>
<evidence type="ECO:0000313" key="7">
    <source>
        <dbReference type="Proteomes" id="UP000184363"/>
    </source>
</evidence>
<dbReference type="STRING" id="1848.SAMN05443637_1139"/>
<dbReference type="GO" id="GO:0000976">
    <property type="term" value="F:transcription cis-regulatory region binding"/>
    <property type="evidence" value="ECO:0007669"/>
    <property type="project" value="TreeGrafter"/>
</dbReference>
<evidence type="ECO:0000256" key="3">
    <source>
        <dbReference type="PROSITE-ProRule" id="PRU01091"/>
    </source>
</evidence>